<dbReference type="InterPro" id="IPR001851">
    <property type="entry name" value="ABC_transp_permease"/>
</dbReference>
<evidence type="ECO:0000313" key="7">
    <source>
        <dbReference type="EMBL" id="SMX53495.1"/>
    </source>
</evidence>
<feature type="transmembrane region" description="Helical" evidence="6">
    <location>
        <begin position="12"/>
        <end position="31"/>
    </location>
</feature>
<sequence>MNLILLKDKRRIITLTFSFVSILFLVVYPFIFKGYLVRLATSIIMYVALSQIWNILGGFAGYINLGLVGFIGIGAYATGVFMNLGFSIYLSILIAGTISTIVSLFLGPPILRLKSGYYSIATYALAFVFREISNNLNDITGGGTGLALPISGMSILTMNRYFYYNMLVLTIIVTLICIRMSKSSLGYGLHAIKEDEDAAKALGINTTAYKSIGFTISSFLSSVIGGMYAYWLTYIDPISAFDSKMSVLVIIMAMVGGAGTVLGPIIGGVAISLVSELLWSNFIEYHTGFLGMVLILTVIFLPQGVMDLFLHRKEKLSFKNFGKTIQENLKKYRI</sequence>
<feature type="transmembrane region" description="Helical" evidence="6">
    <location>
        <begin position="88"/>
        <end position="107"/>
    </location>
</feature>
<dbReference type="OrthoDB" id="9789927at2"/>
<keyword evidence="4 6" id="KW-1133">Transmembrane helix</keyword>
<dbReference type="GO" id="GO:0005886">
    <property type="term" value="C:plasma membrane"/>
    <property type="evidence" value="ECO:0007669"/>
    <property type="project" value="UniProtKB-SubCell"/>
</dbReference>
<organism evidence="7 8">
    <name type="scientific">Candidatus Brevifilum fermentans</name>
    <dbReference type="NCBI Taxonomy" id="1986204"/>
    <lineage>
        <taxon>Bacteria</taxon>
        <taxon>Bacillati</taxon>
        <taxon>Chloroflexota</taxon>
        <taxon>Anaerolineae</taxon>
        <taxon>Anaerolineales</taxon>
        <taxon>Anaerolineaceae</taxon>
        <taxon>Candidatus Brevifilum</taxon>
    </lineage>
</organism>
<evidence type="ECO:0000256" key="3">
    <source>
        <dbReference type="ARBA" id="ARBA00022692"/>
    </source>
</evidence>
<dbReference type="GO" id="GO:0015658">
    <property type="term" value="F:branched-chain amino acid transmembrane transporter activity"/>
    <property type="evidence" value="ECO:0007669"/>
    <property type="project" value="InterPro"/>
</dbReference>
<proteinExistence type="predicted"/>
<keyword evidence="5 6" id="KW-0472">Membrane</keyword>
<dbReference type="KEGG" id="abat:CFX1CAM_0429"/>
<dbReference type="AlphaFoldDB" id="A0A1Y6K1C9"/>
<evidence type="ECO:0000256" key="4">
    <source>
        <dbReference type="ARBA" id="ARBA00022989"/>
    </source>
</evidence>
<feature type="transmembrane region" description="Helical" evidence="6">
    <location>
        <begin position="285"/>
        <end position="310"/>
    </location>
</feature>
<comment type="subcellular location">
    <subcellularLocation>
        <location evidence="1">Cell membrane</location>
        <topology evidence="1">Multi-pass membrane protein</topology>
    </subcellularLocation>
</comment>
<protein>
    <submittedName>
        <fullName evidence="7">High-affinity branched-chain amino acid transport system permease protein livm</fullName>
    </submittedName>
</protein>
<feature type="transmembrane region" description="Helical" evidence="6">
    <location>
        <begin position="161"/>
        <end position="181"/>
    </location>
</feature>
<evidence type="ECO:0000256" key="1">
    <source>
        <dbReference type="ARBA" id="ARBA00004651"/>
    </source>
</evidence>
<evidence type="ECO:0000313" key="8">
    <source>
        <dbReference type="Proteomes" id="UP000195514"/>
    </source>
</evidence>
<reference evidence="8" key="1">
    <citation type="submission" date="2017-05" db="EMBL/GenBank/DDBJ databases">
        <authorList>
            <person name="Kirkegaard R."/>
            <person name="Mcilroy J S."/>
        </authorList>
    </citation>
    <scope>NUCLEOTIDE SEQUENCE [LARGE SCALE GENOMIC DNA]</scope>
</reference>
<evidence type="ECO:0000256" key="6">
    <source>
        <dbReference type="SAM" id="Phobius"/>
    </source>
</evidence>
<dbReference type="Proteomes" id="UP000195514">
    <property type="component" value="Chromosome I"/>
</dbReference>
<feature type="transmembrane region" description="Helical" evidence="6">
    <location>
        <begin position="247"/>
        <end position="273"/>
    </location>
</feature>
<dbReference type="CDD" id="cd06581">
    <property type="entry name" value="TM_PBP1_LivM_like"/>
    <property type="match status" value="1"/>
</dbReference>
<name>A0A1Y6K1C9_9CHLR</name>
<dbReference type="RefSeq" id="WP_157891648.1">
    <property type="nucleotide sequence ID" value="NZ_LT859958.1"/>
</dbReference>
<feature type="transmembrane region" description="Helical" evidence="6">
    <location>
        <begin position="63"/>
        <end position="82"/>
    </location>
</feature>
<dbReference type="PANTHER" id="PTHR30482:SF10">
    <property type="entry name" value="HIGH-AFFINITY BRANCHED-CHAIN AMINO ACID TRANSPORT PROTEIN BRAE"/>
    <property type="match status" value="1"/>
</dbReference>
<accession>A0A1Y6K1C9</accession>
<dbReference type="EMBL" id="LT859958">
    <property type="protein sequence ID" value="SMX53495.1"/>
    <property type="molecule type" value="Genomic_DNA"/>
</dbReference>
<feature type="transmembrane region" description="Helical" evidence="6">
    <location>
        <begin position="212"/>
        <end position="235"/>
    </location>
</feature>
<dbReference type="PANTHER" id="PTHR30482">
    <property type="entry name" value="HIGH-AFFINITY BRANCHED-CHAIN AMINO ACID TRANSPORT SYSTEM PERMEASE"/>
    <property type="match status" value="1"/>
</dbReference>
<keyword evidence="3 6" id="KW-0812">Transmembrane</keyword>
<evidence type="ECO:0000256" key="2">
    <source>
        <dbReference type="ARBA" id="ARBA00022475"/>
    </source>
</evidence>
<dbReference type="Pfam" id="PF02653">
    <property type="entry name" value="BPD_transp_2"/>
    <property type="match status" value="1"/>
</dbReference>
<gene>
    <name evidence="7" type="ORF">CFX1CAM_0429</name>
</gene>
<keyword evidence="8" id="KW-1185">Reference proteome</keyword>
<dbReference type="InterPro" id="IPR043428">
    <property type="entry name" value="LivM-like"/>
</dbReference>
<keyword evidence="2" id="KW-1003">Cell membrane</keyword>
<evidence type="ECO:0000256" key="5">
    <source>
        <dbReference type="ARBA" id="ARBA00023136"/>
    </source>
</evidence>